<dbReference type="Proteomes" id="UP001054945">
    <property type="component" value="Unassembled WGS sequence"/>
</dbReference>
<name>A0AAV4W7V2_CAEEX</name>
<evidence type="ECO:0000313" key="2">
    <source>
        <dbReference type="Proteomes" id="UP001054945"/>
    </source>
</evidence>
<reference evidence="1 2" key="1">
    <citation type="submission" date="2021-06" db="EMBL/GenBank/DDBJ databases">
        <title>Caerostris extrusa draft genome.</title>
        <authorList>
            <person name="Kono N."/>
            <person name="Arakawa K."/>
        </authorList>
    </citation>
    <scope>NUCLEOTIDE SEQUENCE [LARGE SCALE GENOMIC DNA]</scope>
</reference>
<proteinExistence type="predicted"/>
<organism evidence="1 2">
    <name type="scientific">Caerostris extrusa</name>
    <name type="common">Bark spider</name>
    <name type="synonym">Caerostris bankana</name>
    <dbReference type="NCBI Taxonomy" id="172846"/>
    <lineage>
        <taxon>Eukaryota</taxon>
        <taxon>Metazoa</taxon>
        <taxon>Ecdysozoa</taxon>
        <taxon>Arthropoda</taxon>
        <taxon>Chelicerata</taxon>
        <taxon>Arachnida</taxon>
        <taxon>Araneae</taxon>
        <taxon>Araneomorphae</taxon>
        <taxon>Entelegynae</taxon>
        <taxon>Araneoidea</taxon>
        <taxon>Araneidae</taxon>
        <taxon>Caerostris</taxon>
    </lineage>
</organism>
<comment type="caution">
    <text evidence="1">The sequence shown here is derived from an EMBL/GenBank/DDBJ whole genome shotgun (WGS) entry which is preliminary data.</text>
</comment>
<dbReference type="AlphaFoldDB" id="A0AAV4W7V2"/>
<dbReference type="EMBL" id="BPLR01015660">
    <property type="protein sequence ID" value="GIY77688.1"/>
    <property type="molecule type" value="Genomic_DNA"/>
</dbReference>
<protein>
    <submittedName>
        <fullName evidence="1">Uncharacterized protein</fullName>
    </submittedName>
</protein>
<accession>A0AAV4W7V2</accession>
<evidence type="ECO:0000313" key="1">
    <source>
        <dbReference type="EMBL" id="GIY77688.1"/>
    </source>
</evidence>
<gene>
    <name evidence="1" type="ORF">CEXT_419721</name>
</gene>
<keyword evidence="2" id="KW-1185">Reference proteome</keyword>
<sequence length="84" mass="9591">MLKLAFVKKLNYIRDDGKAYMLCSPDTKTLIVKGKKKNESKKKMLPSEDVAAGDEIIKEVSRDVRHINCTLDNCFKSDAELWTI</sequence>